<sequence>MSDMTSDMMDTTVQAPAHSREHVKRKNGVEFSVYFAIIFVATLPLATLTWAMHAIKSRSFTDKGPMARAWSQARIITPMIFSAY</sequence>
<dbReference type="KEGG" id="rli:RLO149_p940190"/>
<feature type="transmembrane region" description="Helical" evidence="7">
    <location>
        <begin position="31"/>
        <end position="51"/>
    </location>
</feature>
<dbReference type="GO" id="GO:0015979">
    <property type="term" value="P:photosynthesis"/>
    <property type="evidence" value="ECO:0007669"/>
    <property type="project" value="UniProtKB-KW"/>
</dbReference>
<evidence type="ECO:0000256" key="6">
    <source>
        <dbReference type="SAM" id="MobiDB-lite"/>
    </source>
</evidence>
<protein>
    <submittedName>
        <fullName evidence="8">Protein PufQ</fullName>
    </submittedName>
</protein>
<keyword evidence="7" id="KW-1133">Transmembrane helix</keyword>
<evidence type="ECO:0000256" key="1">
    <source>
        <dbReference type="ARBA" id="ARBA00003128"/>
    </source>
</evidence>
<evidence type="ECO:0000313" key="9">
    <source>
        <dbReference type="Proteomes" id="UP000001353"/>
    </source>
</evidence>
<dbReference type="HOGENOM" id="CLU_196699_0_0_5"/>
<evidence type="ECO:0000256" key="2">
    <source>
        <dbReference type="ARBA" id="ARBA00009920"/>
    </source>
</evidence>
<evidence type="ECO:0000256" key="5">
    <source>
        <dbReference type="ARBA" id="ARBA00023181"/>
    </source>
</evidence>
<evidence type="ECO:0000256" key="7">
    <source>
        <dbReference type="SAM" id="Phobius"/>
    </source>
</evidence>
<dbReference type="Proteomes" id="UP000001353">
    <property type="component" value="Plasmid pRLO149_94"/>
</dbReference>
<keyword evidence="7" id="KW-0472">Membrane</keyword>
<feature type="compositionally biased region" description="Low complexity" evidence="6">
    <location>
        <begin position="1"/>
        <end position="12"/>
    </location>
</feature>
<dbReference type="EMBL" id="CP002624">
    <property type="protein sequence ID" value="AEI96364.1"/>
    <property type="molecule type" value="Genomic_DNA"/>
</dbReference>
<keyword evidence="7" id="KW-0812">Transmembrane</keyword>
<organism evidence="8 9">
    <name type="scientific">Roseobacter litoralis (strain ATCC 49566 / DSM 6996 / JCM 21268 / NBRC 15278 / OCh 149)</name>
    <dbReference type="NCBI Taxonomy" id="391595"/>
    <lineage>
        <taxon>Bacteria</taxon>
        <taxon>Pseudomonadati</taxon>
        <taxon>Pseudomonadota</taxon>
        <taxon>Alphaproteobacteria</taxon>
        <taxon>Rhodobacterales</taxon>
        <taxon>Roseobacteraceae</taxon>
        <taxon>Roseobacter</taxon>
    </lineage>
</organism>
<keyword evidence="3" id="KW-0602">Photosynthesis</keyword>
<dbReference type="RefSeq" id="WP_013984574.1">
    <property type="nucleotide sequence ID" value="NC_015741.1"/>
</dbReference>
<name>F7ZM27_ROSLO</name>
<accession>F7ZM27</accession>
<dbReference type="AlphaFoldDB" id="F7ZM27"/>
<evidence type="ECO:0000256" key="4">
    <source>
        <dbReference type="ARBA" id="ARBA00023171"/>
    </source>
</evidence>
<evidence type="ECO:0000313" key="8">
    <source>
        <dbReference type="EMBL" id="AEI96364.1"/>
    </source>
</evidence>
<evidence type="ECO:0000256" key="3">
    <source>
        <dbReference type="ARBA" id="ARBA00022531"/>
    </source>
</evidence>
<reference evidence="8 9" key="1">
    <citation type="journal article" date="2011" name="BMC Genomics">
        <title>Comparative genome analysis and genome-guided physiological analysis of Roseobacter litoralis.</title>
        <authorList>
            <person name="Kalhoefer D."/>
            <person name="Thole S."/>
            <person name="Voget S."/>
            <person name="Lehmann R."/>
            <person name="Liesegang H."/>
            <person name="Wollher A."/>
            <person name="Daniel R."/>
            <person name="Simon M."/>
            <person name="Brinkhoff T."/>
        </authorList>
    </citation>
    <scope>NUCLEOTIDE SEQUENCE [LARGE SCALE GENOMIC DNA]</scope>
    <source>
        <strain evidence="9">ATCC 49566 / DSM 6996 / JCM 21268 / NBRC 15278 / OCh 149</strain>
    </source>
</reference>
<comment type="similarity">
    <text evidence="2">Belongs to the PufQ family.</text>
</comment>
<keyword evidence="5" id="KW-0077">Bacteriochlorophyll biosynthesis</keyword>
<gene>
    <name evidence="8" type="primary">pufQ</name>
    <name evidence="8" type="ordered locus">RLO149_p940190</name>
</gene>
<comment type="function">
    <text evidence="1">Required for bacteriochlorophyll biosynthesis. Directly involved in the assembly of both the B875 and B800-850 pigment-protein complexes.</text>
</comment>
<proteinExistence type="inferred from homology"/>
<geneLocation type="plasmid" evidence="8 9">
    <name>pRLO149_94</name>
</geneLocation>
<keyword evidence="9" id="KW-1185">Reference proteome</keyword>
<keyword evidence="4" id="KW-0149">Chlorophyll biosynthesis</keyword>
<dbReference type="Pfam" id="PF05398">
    <property type="entry name" value="PufQ"/>
    <property type="match status" value="1"/>
</dbReference>
<keyword evidence="8" id="KW-0614">Plasmid</keyword>
<feature type="region of interest" description="Disordered" evidence="6">
    <location>
        <begin position="1"/>
        <end position="21"/>
    </location>
</feature>
<dbReference type="GO" id="GO:0030494">
    <property type="term" value="P:bacteriochlorophyll biosynthetic process"/>
    <property type="evidence" value="ECO:0007669"/>
    <property type="project" value="UniProtKB-KW"/>
</dbReference>
<dbReference type="InterPro" id="IPR008800">
    <property type="entry name" value="PufQ_cyt-su"/>
</dbReference>